<dbReference type="PANTHER" id="PTHR30314">
    <property type="entry name" value="CELL DIVISION PROTEIN FTSZ-RELATED"/>
    <property type="match status" value="1"/>
</dbReference>
<dbReference type="Gene3D" id="3.30.1330.20">
    <property type="entry name" value="Tubulin/FtsZ, C-terminal domain"/>
    <property type="match status" value="1"/>
</dbReference>
<keyword evidence="4" id="KW-0132">Cell division</keyword>
<protein>
    <submittedName>
        <fullName evidence="4">Cell division GTPase FtsZ</fullName>
    </submittedName>
</protein>
<dbReference type="GO" id="GO:0032153">
    <property type="term" value="C:cell division site"/>
    <property type="evidence" value="ECO:0007669"/>
    <property type="project" value="TreeGrafter"/>
</dbReference>
<evidence type="ECO:0000256" key="2">
    <source>
        <dbReference type="ARBA" id="ARBA00023134"/>
    </source>
</evidence>
<dbReference type="InterPro" id="IPR045061">
    <property type="entry name" value="FtsZ/CetZ"/>
</dbReference>
<keyword evidence="4" id="KW-0131">Cell cycle</keyword>
<dbReference type="InterPro" id="IPR037103">
    <property type="entry name" value="Tubulin/FtsZ-like_C"/>
</dbReference>
<sequence>MSVLVELLRENYASTTVIGIGKETIDSLRGIIECESSHPEERRLDFFLIDDDGIIEKYDDLAIIKLSDVAKIVSGTDVVFVIANIDDEESFHKAEKVARGVQSAGVFLSVCIAVCVDLKKDREERIVDSLTNLVDSFFIVRNDGKEYPRELVCQIVHGIFSVYGWPNLVGLDLDYVKDVLGSGGRAYIGYSEGKAKKNSDYMQIAQEAISTKDIVEYLPKARGRLLNVTSSEDNMSVEGLNDVVMLLGKGTNSGVEYIWSGSIDKVTSNHISVYVILTRTT</sequence>
<accession>A0A1I3DZK7</accession>
<name>A0A1I3DZK7_SELRU</name>
<dbReference type="AlphaFoldDB" id="A0A1I3DZK7"/>
<dbReference type="EMBL" id="FOQK01000008">
    <property type="protein sequence ID" value="SFH92146.1"/>
    <property type="molecule type" value="Genomic_DNA"/>
</dbReference>
<dbReference type="Pfam" id="PF12327">
    <property type="entry name" value="FtsZ_C"/>
    <property type="match status" value="1"/>
</dbReference>
<evidence type="ECO:0000313" key="4">
    <source>
        <dbReference type="EMBL" id="SFH92146.1"/>
    </source>
</evidence>
<dbReference type="GO" id="GO:0005525">
    <property type="term" value="F:GTP binding"/>
    <property type="evidence" value="ECO:0007669"/>
    <property type="project" value="UniProtKB-KW"/>
</dbReference>
<evidence type="ECO:0000259" key="3">
    <source>
        <dbReference type="Pfam" id="PF12327"/>
    </source>
</evidence>
<organism evidence="4 5">
    <name type="scientific">Selenomonas ruminantium</name>
    <dbReference type="NCBI Taxonomy" id="971"/>
    <lineage>
        <taxon>Bacteria</taxon>
        <taxon>Bacillati</taxon>
        <taxon>Bacillota</taxon>
        <taxon>Negativicutes</taxon>
        <taxon>Selenomonadales</taxon>
        <taxon>Selenomonadaceae</taxon>
        <taxon>Selenomonas</taxon>
    </lineage>
</organism>
<proteinExistence type="predicted"/>
<dbReference type="PANTHER" id="PTHR30314:SF3">
    <property type="entry name" value="MITOCHONDRIAL DIVISION PROTEIN FSZA"/>
    <property type="match status" value="1"/>
</dbReference>
<keyword evidence="2" id="KW-0342">GTP-binding</keyword>
<dbReference type="GO" id="GO:0003924">
    <property type="term" value="F:GTPase activity"/>
    <property type="evidence" value="ECO:0007669"/>
    <property type="project" value="InterPro"/>
</dbReference>
<dbReference type="GO" id="GO:0051301">
    <property type="term" value="P:cell division"/>
    <property type="evidence" value="ECO:0007669"/>
    <property type="project" value="UniProtKB-KW"/>
</dbReference>
<dbReference type="RefSeq" id="WP_082336194.1">
    <property type="nucleotide sequence ID" value="NZ_FOQK01000008.1"/>
</dbReference>
<dbReference type="InterPro" id="IPR008280">
    <property type="entry name" value="Tub_FtsZ_C"/>
</dbReference>
<dbReference type="InterPro" id="IPR024757">
    <property type="entry name" value="FtsZ_C"/>
</dbReference>
<keyword evidence="1" id="KW-0547">Nucleotide-binding</keyword>
<reference evidence="4 5" key="1">
    <citation type="submission" date="2016-10" db="EMBL/GenBank/DDBJ databases">
        <authorList>
            <person name="de Groot N.N."/>
        </authorList>
    </citation>
    <scope>NUCLEOTIDE SEQUENCE [LARGE SCALE GENOMIC DNA]</scope>
    <source>
        <strain evidence="4 5">Z108</strain>
    </source>
</reference>
<dbReference type="GO" id="GO:0005737">
    <property type="term" value="C:cytoplasm"/>
    <property type="evidence" value="ECO:0007669"/>
    <property type="project" value="TreeGrafter"/>
</dbReference>
<evidence type="ECO:0000313" key="5">
    <source>
        <dbReference type="Proteomes" id="UP000183639"/>
    </source>
</evidence>
<gene>
    <name evidence="4" type="ORF">SAMN04487861_10879</name>
</gene>
<evidence type="ECO:0000256" key="1">
    <source>
        <dbReference type="ARBA" id="ARBA00022741"/>
    </source>
</evidence>
<feature type="domain" description="Cell division protein FtsZ C-terminal" evidence="3">
    <location>
        <begin position="184"/>
        <end position="278"/>
    </location>
</feature>
<dbReference type="SUPFAM" id="SSF55307">
    <property type="entry name" value="Tubulin C-terminal domain-like"/>
    <property type="match status" value="1"/>
</dbReference>
<dbReference type="Proteomes" id="UP000183639">
    <property type="component" value="Unassembled WGS sequence"/>
</dbReference>